<evidence type="ECO:0000256" key="4">
    <source>
        <dbReference type="ARBA" id="ARBA00022729"/>
    </source>
</evidence>
<keyword evidence="3 5" id="KW-0964">Secreted</keyword>
<reference evidence="8 9" key="1">
    <citation type="submission" date="2018-07" db="EMBL/GenBank/DDBJ databases">
        <title>Genome sequencing of oomycete isolates from Chile give support for New Zealand origin for Phytophthora kernoviae and make available the first Nothophytophthora sp. genome.</title>
        <authorList>
            <person name="Studholme D.J."/>
            <person name="Sanfuentes E."/>
            <person name="Panda P."/>
            <person name="Hill R."/>
            <person name="Sambles C."/>
            <person name="Grant M."/>
            <person name="Williams N.M."/>
            <person name="Mcdougal R.L."/>
        </authorList>
    </citation>
    <scope>NUCLEOTIDE SEQUENCE [LARGE SCALE GENOMIC DNA]</scope>
    <source>
        <strain evidence="6">Chile2</strain>
        <strain evidence="7">Chile4</strain>
    </source>
</reference>
<dbReference type="EMBL" id="MAYM02000382">
    <property type="protein sequence ID" value="RLN43594.1"/>
    <property type="molecule type" value="Genomic_DNA"/>
</dbReference>
<comment type="subcellular location">
    <subcellularLocation>
        <location evidence="1 5">Secreted</location>
    </subcellularLocation>
</comment>
<accession>A0A421GDM0</accession>
<name>A0A421GDM0_9STRA</name>
<dbReference type="Pfam" id="PF16810">
    <property type="entry name" value="RXLR"/>
    <property type="match status" value="1"/>
</dbReference>
<evidence type="ECO:0000313" key="8">
    <source>
        <dbReference type="Proteomes" id="UP000285624"/>
    </source>
</evidence>
<evidence type="ECO:0000313" key="6">
    <source>
        <dbReference type="EMBL" id="RLN43594.1"/>
    </source>
</evidence>
<dbReference type="Proteomes" id="UP000285883">
    <property type="component" value="Unassembled WGS sequence"/>
</dbReference>
<comment type="domain">
    <text evidence="5">The RxLR-dEER motif acts to carry the protein into the host cell cytoplasm through binding to cell surface phosphatidylinositol-3-phosphate.</text>
</comment>
<evidence type="ECO:0000256" key="5">
    <source>
        <dbReference type="RuleBase" id="RU367124"/>
    </source>
</evidence>
<proteinExistence type="inferred from homology"/>
<evidence type="ECO:0000313" key="7">
    <source>
        <dbReference type="EMBL" id="RLN74386.1"/>
    </source>
</evidence>
<protein>
    <recommendedName>
        <fullName evidence="5">RxLR effector protein</fullName>
    </recommendedName>
</protein>
<dbReference type="Proteomes" id="UP000285624">
    <property type="component" value="Unassembled WGS sequence"/>
</dbReference>
<gene>
    <name evidence="6" type="ORF">BBI17_008822</name>
    <name evidence="7" type="ORF">BBO99_00008957</name>
</gene>
<evidence type="ECO:0000256" key="1">
    <source>
        <dbReference type="ARBA" id="ARBA00004613"/>
    </source>
</evidence>
<keyword evidence="4" id="KW-0732">Signal</keyword>
<comment type="function">
    <text evidence="5">Effector that suppresses plant defense responses during pathogen infection.</text>
</comment>
<sequence length="158" mass="18048">MTSPDVVQSLDTVHGGKRFLWTTKKEEVDDDDDLDLEDEERVFNASKYKFLAPEKEVVAAALARDNTLSKTDQKIKAAIDRIPGGERKIINWKENELDPSDVKSPLGLTHTKDLQDPDTRLYKLFLVVYLRDRFKVNRGDSSGALRRRDLRVGIFSTL</sequence>
<comment type="similarity">
    <text evidence="2 5">Belongs to the RxLR effector family.</text>
</comment>
<dbReference type="InterPro" id="IPR031825">
    <property type="entry name" value="RXLR"/>
</dbReference>
<keyword evidence="8" id="KW-1185">Reference proteome</keyword>
<evidence type="ECO:0000256" key="3">
    <source>
        <dbReference type="ARBA" id="ARBA00022525"/>
    </source>
</evidence>
<comment type="caution">
    <text evidence="7">The sequence shown here is derived from an EMBL/GenBank/DDBJ whole genome shotgun (WGS) entry which is preliminary data.</text>
</comment>
<organism evidence="7 8">
    <name type="scientific">Phytophthora kernoviae</name>
    <dbReference type="NCBI Taxonomy" id="325452"/>
    <lineage>
        <taxon>Eukaryota</taxon>
        <taxon>Sar</taxon>
        <taxon>Stramenopiles</taxon>
        <taxon>Oomycota</taxon>
        <taxon>Peronosporomycetes</taxon>
        <taxon>Peronosporales</taxon>
        <taxon>Peronosporaceae</taxon>
        <taxon>Phytophthora</taxon>
    </lineage>
</organism>
<evidence type="ECO:0000256" key="2">
    <source>
        <dbReference type="ARBA" id="ARBA00010400"/>
    </source>
</evidence>
<dbReference type="EMBL" id="MBDN02000565">
    <property type="protein sequence ID" value="RLN74386.1"/>
    <property type="molecule type" value="Genomic_DNA"/>
</dbReference>
<evidence type="ECO:0000313" key="9">
    <source>
        <dbReference type="Proteomes" id="UP000285883"/>
    </source>
</evidence>
<dbReference type="AlphaFoldDB" id="A0A421GDM0"/>